<organism evidence="2 3">
    <name type="scientific">Phlebiopsis gigantea (strain 11061_1 CR5-6)</name>
    <name type="common">White-rot fungus</name>
    <name type="synonym">Peniophora gigantea</name>
    <dbReference type="NCBI Taxonomy" id="745531"/>
    <lineage>
        <taxon>Eukaryota</taxon>
        <taxon>Fungi</taxon>
        <taxon>Dikarya</taxon>
        <taxon>Basidiomycota</taxon>
        <taxon>Agaricomycotina</taxon>
        <taxon>Agaricomycetes</taxon>
        <taxon>Polyporales</taxon>
        <taxon>Phanerochaetaceae</taxon>
        <taxon>Phlebiopsis</taxon>
    </lineage>
</organism>
<evidence type="ECO:0000313" key="2">
    <source>
        <dbReference type="EMBL" id="KIP05778.1"/>
    </source>
</evidence>
<dbReference type="GO" id="GO:0000329">
    <property type="term" value="C:fungal-type vacuole membrane"/>
    <property type="evidence" value="ECO:0007669"/>
    <property type="project" value="TreeGrafter"/>
</dbReference>
<feature type="non-terminal residue" evidence="2">
    <location>
        <position position="1"/>
    </location>
</feature>
<dbReference type="SMART" id="SM00554">
    <property type="entry name" value="FAS1"/>
    <property type="match status" value="1"/>
</dbReference>
<accession>A0A0C3PIF1</accession>
<dbReference type="EMBL" id="KN840534">
    <property type="protein sequence ID" value="KIP05778.1"/>
    <property type="molecule type" value="Genomic_DNA"/>
</dbReference>
<dbReference type="SUPFAM" id="SSF82153">
    <property type="entry name" value="FAS1 domain"/>
    <property type="match status" value="1"/>
</dbReference>
<name>A0A0C3PIF1_PHLG1</name>
<dbReference type="InterPro" id="IPR050904">
    <property type="entry name" value="Adhesion/Biosynth-related"/>
</dbReference>
<keyword evidence="3" id="KW-1185">Reference proteome</keyword>
<reference evidence="2 3" key="1">
    <citation type="journal article" date="2014" name="PLoS Genet.">
        <title>Analysis of the Phlebiopsis gigantea genome, transcriptome and secretome provides insight into its pioneer colonization strategies of wood.</title>
        <authorList>
            <person name="Hori C."/>
            <person name="Ishida T."/>
            <person name="Igarashi K."/>
            <person name="Samejima M."/>
            <person name="Suzuki H."/>
            <person name="Master E."/>
            <person name="Ferreira P."/>
            <person name="Ruiz-Duenas F.J."/>
            <person name="Held B."/>
            <person name="Canessa P."/>
            <person name="Larrondo L.F."/>
            <person name="Schmoll M."/>
            <person name="Druzhinina I.S."/>
            <person name="Kubicek C.P."/>
            <person name="Gaskell J.A."/>
            <person name="Kersten P."/>
            <person name="St John F."/>
            <person name="Glasner J."/>
            <person name="Sabat G."/>
            <person name="Splinter BonDurant S."/>
            <person name="Syed K."/>
            <person name="Yadav J."/>
            <person name="Mgbeahuruike A.C."/>
            <person name="Kovalchuk A."/>
            <person name="Asiegbu F.O."/>
            <person name="Lackner G."/>
            <person name="Hoffmeister D."/>
            <person name="Rencoret J."/>
            <person name="Gutierrez A."/>
            <person name="Sun H."/>
            <person name="Lindquist E."/>
            <person name="Barry K."/>
            <person name="Riley R."/>
            <person name="Grigoriev I.V."/>
            <person name="Henrissat B."/>
            <person name="Kues U."/>
            <person name="Berka R.M."/>
            <person name="Martinez A.T."/>
            <person name="Covert S.F."/>
            <person name="Blanchette R.A."/>
            <person name="Cullen D."/>
        </authorList>
    </citation>
    <scope>NUCLEOTIDE SEQUENCE [LARGE SCALE GENOMIC DNA]</scope>
    <source>
        <strain evidence="2 3">11061_1 CR5-6</strain>
    </source>
</reference>
<dbReference type="AlphaFoldDB" id="A0A0C3PIF1"/>
<dbReference type="Proteomes" id="UP000053257">
    <property type="component" value="Unassembled WGS sequence"/>
</dbReference>
<proteinExistence type="predicted"/>
<dbReference type="Gene3D" id="2.30.180.10">
    <property type="entry name" value="FAS1 domain"/>
    <property type="match status" value="1"/>
</dbReference>
<dbReference type="STRING" id="745531.A0A0C3PIF1"/>
<feature type="domain" description="FAS1" evidence="1">
    <location>
        <begin position="1"/>
        <end position="101"/>
    </location>
</feature>
<dbReference type="InterPro" id="IPR000782">
    <property type="entry name" value="FAS1_domain"/>
</dbReference>
<dbReference type="PANTHER" id="PTHR10900">
    <property type="entry name" value="PERIOSTIN-RELATED"/>
    <property type="match status" value="1"/>
</dbReference>
<dbReference type="GO" id="GO:0005615">
    <property type="term" value="C:extracellular space"/>
    <property type="evidence" value="ECO:0007669"/>
    <property type="project" value="TreeGrafter"/>
</dbReference>
<gene>
    <name evidence="2" type="ORF">PHLGIDRAFT_73729</name>
</gene>
<sequence>GFTLFSPNNTAIGAANSTLQSFASNRTALNAVLFNHLINGSTVYSPLLAGSQNYTTTAGETLSFAINATGQYVTLGNTTALIVQPDVLLPNGVVHIIDRVLVDTDSNPSAASSAYVPLLCAQHPIR</sequence>
<dbReference type="OrthoDB" id="286301at2759"/>
<evidence type="ECO:0000259" key="1">
    <source>
        <dbReference type="PROSITE" id="PS50213"/>
    </source>
</evidence>
<dbReference type="HOGENOM" id="CLU_1986900_0_0_1"/>
<dbReference type="PROSITE" id="PS50213">
    <property type="entry name" value="FAS1"/>
    <property type="match status" value="1"/>
</dbReference>
<dbReference type="PANTHER" id="PTHR10900:SF122">
    <property type="entry name" value="FAS1 DOMAIN-CONTAINING PROTEIN"/>
    <property type="match status" value="1"/>
</dbReference>
<evidence type="ECO:0000313" key="3">
    <source>
        <dbReference type="Proteomes" id="UP000053257"/>
    </source>
</evidence>
<protein>
    <recommendedName>
        <fullName evidence="1">FAS1 domain-containing protein</fullName>
    </recommendedName>
</protein>
<dbReference type="InterPro" id="IPR036378">
    <property type="entry name" value="FAS1_dom_sf"/>
</dbReference>
<dbReference type="GO" id="GO:0016236">
    <property type="term" value="P:macroautophagy"/>
    <property type="evidence" value="ECO:0007669"/>
    <property type="project" value="TreeGrafter"/>
</dbReference>
<dbReference type="Pfam" id="PF02469">
    <property type="entry name" value="Fasciclin"/>
    <property type="match status" value="1"/>
</dbReference>